<proteinExistence type="predicted"/>
<dbReference type="EMBL" id="FOOU01000002">
    <property type="protein sequence ID" value="SFF95725.1"/>
    <property type="molecule type" value="Genomic_DNA"/>
</dbReference>
<gene>
    <name evidence="1" type="ORF">SAMN05216175_102135</name>
</gene>
<organism evidence="1 2">
    <name type="scientific">Neptunomonas qingdaonensis</name>
    <dbReference type="NCBI Taxonomy" id="1045558"/>
    <lineage>
        <taxon>Bacteria</taxon>
        <taxon>Pseudomonadati</taxon>
        <taxon>Pseudomonadota</taxon>
        <taxon>Gammaproteobacteria</taxon>
        <taxon>Oceanospirillales</taxon>
        <taxon>Oceanospirillaceae</taxon>
        <taxon>Neptunomonas</taxon>
    </lineage>
</organism>
<evidence type="ECO:0000313" key="2">
    <source>
        <dbReference type="Proteomes" id="UP000198623"/>
    </source>
</evidence>
<dbReference type="STRING" id="1045558.SAMN05216175_102135"/>
<dbReference type="Proteomes" id="UP000198623">
    <property type="component" value="Unassembled WGS sequence"/>
</dbReference>
<evidence type="ECO:0000313" key="1">
    <source>
        <dbReference type="EMBL" id="SFF95725.1"/>
    </source>
</evidence>
<protein>
    <submittedName>
        <fullName evidence="1">Uncharacterized protein</fullName>
    </submittedName>
</protein>
<dbReference type="AlphaFoldDB" id="A0A1I2MVW9"/>
<reference evidence="2" key="1">
    <citation type="submission" date="2016-10" db="EMBL/GenBank/DDBJ databases">
        <authorList>
            <person name="Varghese N."/>
            <person name="Submissions S."/>
        </authorList>
    </citation>
    <scope>NUCLEOTIDE SEQUENCE [LARGE SCALE GENOMIC DNA]</scope>
    <source>
        <strain evidence="2">CGMCC 1.10971</strain>
    </source>
</reference>
<name>A0A1I2MVW9_9GAMM</name>
<keyword evidence="2" id="KW-1185">Reference proteome</keyword>
<accession>A0A1I2MVW9</accession>
<sequence>MSCFWGCFLAREMPYRWVSLGSIEKRSPLLTVNAASNRQVVGSGIVRREACRFMAGVSL</sequence>
<dbReference type="RefSeq" id="WP_143083722.1">
    <property type="nucleotide sequence ID" value="NZ_FOOU01000002.1"/>
</dbReference>